<sequence>MEEDNGFDPMEQLEDGIHVVNSSNEIQKLVLEEADKKYQLLTLALSRIKKDITRRNADEYQINLKLMWFSDHEYYIRWRTQELMDLERCLVKPEIHLPKNVGPSRTGFSRLPEKDDPVAPFRPDRKRSQKMLIKKGRVDTHYLQQVHDELLSSKKTHGITPSGEQEVNDLMESMAQRIQHGNKNRADEMRIYNEMRKVNETREIYTTPEPNNHNRNSKPDIDSQRFIQCRINILLDEIEEMKMKLKERQSRFIRLKAELKLVRKSISCLKKELKHVNTKRSKAYKHAYELGVQFSNTTEELAQIGDVN</sequence>
<dbReference type="Proteomes" id="UP000235145">
    <property type="component" value="Unassembled WGS sequence"/>
</dbReference>
<keyword evidence="3" id="KW-1003">Cell membrane</keyword>
<keyword evidence="7 10" id="KW-0175">Coiled coil</keyword>
<organism evidence="12 13">
    <name type="scientific">Lactuca sativa</name>
    <name type="common">Garden lettuce</name>
    <dbReference type="NCBI Taxonomy" id="4236"/>
    <lineage>
        <taxon>Eukaryota</taxon>
        <taxon>Viridiplantae</taxon>
        <taxon>Streptophyta</taxon>
        <taxon>Embryophyta</taxon>
        <taxon>Tracheophyta</taxon>
        <taxon>Spermatophyta</taxon>
        <taxon>Magnoliopsida</taxon>
        <taxon>eudicotyledons</taxon>
        <taxon>Gunneridae</taxon>
        <taxon>Pentapetalae</taxon>
        <taxon>asterids</taxon>
        <taxon>campanulids</taxon>
        <taxon>Asterales</taxon>
        <taxon>Asteraceae</taxon>
        <taxon>Cichorioideae</taxon>
        <taxon>Cichorieae</taxon>
        <taxon>Lactucinae</taxon>
        <taxon>Lactuca</taxon>
    </lineage>
</organism>
<gene>
    <name evidence="12" type="ORF">LSAT_V11C800450310</name>
</gene>
<dbReference type="AlphaFoldDB" id="A0A9R1UQ33"/>
<proteinExistence type="inferred from homology"/>
<evidence type="ECO:0000256" key="3">
    <source>
        <dbReference type="ARBA" id="ARBA00022475"/>
    </source>
</evidence>
<evidence type="ECO:0000256" key="11">
    <source>
        <dbReference type="SAM" id="MobiDB-lite"/>
    </source>
</evidence>
<comment type="caution">
    <text evidence="12">The sequence shown here is derived from an EMBL/GenBank/DDBJ whole genome shotgun (WGS) entry which is preliminary data.</text>
</comment>
<keyword evidence="4" id="KW-0812">Transmembrane</keyword>
<keyword evidence="13" id="KW-1185">Reference proteome</keyword>
<evidence type="ECO:0000313" key="12">
    <source>
        <dbReference type="EMBL" id="KAJ0190883.1"/>
    </source>
</evidence>
<evidence type="ECO:0000256" key="5">
    <source>
        <dbReference type="ARBA" id="ARBA00022824"/>
    </source>
</evidence>
<evidence type="ECO:0000256" key="2">
    <source>
        <dbReference type="ARBA" id="ARBA00004389"/>
    </source>
</evidence>
<evidence type="ECO:0000256" key="7">
    <source>
        <dbReference type="ARBA" id="ARBA00023054"/>
    </source>
</evidence>
<evidence type="ECO:0000256" key="1">
    <source>
        <dbReference type="ARBA" id="ARBA00004162"/>
    </source>
</evidence>
<reference evidence="12 13" key="1">
    <citation type="journal article" date="2017" name="Nat. Commun.">
        <title>Genome assembly with in vitro proximity ligation data and whole-genome triplication in lettuce.</title>
        <authorList>
            <person name="Reyes-Chin-Wo S."/>
            <person name="Wang Z."/>
            <person name="Yang X."/>
            <person name="Kozik A."/>
            <person name="Arikit S."/>
            <person name="Song C."/>
            <person name="Xia L."/>
            <person name="Froenicke L."/>
            <person name="Lavelle D.O."/>
            <person name="Truco M.J."/>
            <person name="Xia R."/>
            <person name="Zhu S."/>
            <person name="Xu C."/>
            <person name="Xu H."/>
            <person name="Xu X."/>
            <person name="Cox K."/>
            <person name="Korf I."/>
            <person name="Meyers B.C."/>
            <person name="Michelmore R.W."/>
        </authorList>
    </citation>
    <scope>NUCLEOTIDE SEQUENCE [LARGE SCALE GENOMIC DNA]</scope>
    <source>
        <strain evidence="13">cv. Salinas</strain>
        <tissue evidence="12">Seedlings</tissue>
    </source>
</reference>
<dbReference type="PANTHER" id="PTHR32219">
    <property type="entry name" value="RNA-BINDING PROTEIN YLMH-RELATED"/>
    <property type="match status" value="1"/>
</dbReference>
<name>A0A9R1UQ33_LACSA</name>
<evidence type="ECO:0000256" key="9">
    <source>
        <dbReference type="ARBA" id="ARBA00038080"/>
    </source>
</evidence>
<evidence type="ECO:0000256" key="4">
    <source>
        <dbReference type="ARBA" id="ARBA00022692"/>
    </source>
</evidence>
<comment type="similarity">
    <text evidence="9">Belongs to the plant Proton pump-interactor protein family.</text>
</comment>
<dbReference type="EMBL" id="NBSK02000008">
    <property type="protein sequence ID" value="KAJ0190883.1"/>
    <property type="molecule type" value="Genomic_DNA"/>
</dbReference>
<evidence type="ECO:0000256" key="8">
    <source>
        <dbReference type="ARBA" id="ARBA00023136"/>
    </source>
</evidence>
<keyword evidence="6" id="KW-1133">Transmembrane helix</keyword>
<dbReference type="PANTHER" id="PTHR32219:SF24">
    <property type="entry name" value="PROTON PUMP-INTERACTOR"/>
    <property type="match status" value="1"/>
</dbReference>
<feature type="coiled-coil region" evidence="10">
    <location>
        <begin position="231"/>
        <end position="258"/>
    </location>
</feature>
<evidence type="ECO:0000313" key="13">
    <source>
        <dbReference type="Proteomes" id="UP000235145"/>
    </source>
</evidence>
<feature type="region of interest" description="Disordered" evidence="11">
    <location>
        <begin position="101"/>
        <end position="128"/>
    </location>
</feature>
<evidence type="ECO:0000256" key="10">
    <source>
        <dbReference type="SAM" id="Coils"/>
    </source>
</evidence>
<comment type="subcellular location">
    <subcellularLocation>
        <location evidence="1">Cell membrane</location>
        <topology evidence="1">Single-pass membrane protein</topology>
    </subcellularLocation>
    <subcellularLocation>
        <location evidence="2">Endoplasmic reticulum membrane</location>
        <topology evidence="2">Single-pass membrane protein</topology>
    </subcellularLocation>
</comment>
<evidence type="ECO:0000256" key="6">
    <source>
        <dbReference type="ARBA" id="ARBA00022989"/>
    </source>
</evidence>
<protein>
    <submittedName>
        <fullName evidence="12">Uncharacterized protein</fullName>
    </submittedName>
</protein>
<keyword evidence="8" id="KW-0472">Membrane</keyword>
<dbReference type="Gramene" id="rna-gnl|WGS:NBSK|LSAT_8X153721_mrna">
    <property type="protein sequence ID" value="cds-PLY99093.1"/>
    <property type="gene ID" value="gene-LSAT_8X153721"/>
</dbReference>
<dbReference type="GO" id="GO:0005886">
    <property type="term" value="C:plasma membrane"/>
    <property type="evidence" value="ECO:0007669"/>
    <property type="project" value="UniProtKB-SubCell"/>
</dbReference>
<dbReference type="InterPro" id="IPR055282">
    <property type="entry name" value="PPI1-4"/>
</dbReference>
<keyword evidence="5" id="KW-0256">Endoplasmic reticulum</keyword>
<dbReference type="GO" id="GO:0005789">
    <property type="term" value="C:endoplasmic reticulum membrane"/>
    <property type="evidence" value="ECO:0007669"/>
    <property type="project" value="UniProtKB-SubCell"/>
</dbReference>
<accession>A0A9R1UQ33</accession>